<dbReference type="InterPro" id="IPR006475">
    <property type="entry name" value="Citrate_lyase_beta_bac"/>
</dbReference>
<dbReference type="Gene3D" id="3.20.20.60">
    <property type="entry name" value="Phosphoenolpyruvate-binding domains"/>
    <property type="match status" value="1"/>
</dbReference>
<dbReference type="InterPro" id="IPR011206">
    <property type="entry name" value="Citrate_lyase_beta/mcl1/mcl2"/>
</dbReference>
<dbReference type="InterPro" id="IPR040442">
    <property type="entry name" value="Pyrv_kinase-like_dom_sf"/>
</dbReference>
<evidence type="ECO:0000256" key="15">
    <source>
        <dbReference type="ARBA" id="ARBA00048308"/>
    </source>
</evidence>
<dbReference type="PIRSF" id="PIRSF015582">
    <property type="entry name" value="Cit_lyase_B"/>
    <property type="match status" value="1"/>
</dbReference>
<dbReference type="PANTHER" id="PTHR32308">
    <property type="entry name" value="LYASE BETA SUBUNIT, PUTATIVE (AFU_ORTHOLOGUE AFUA_4G13030)-RELATED"/>
    <property type="match status" value="1"/>
</dbReference>
<reference evidence="20 21" key="1">
    <citation type="submission" date="2019-06" db="EMBL/GenBank/DDBJ databases">
        <title>Sorghum-associated microbial communities from plants grown in Nebraska, USA.</title>
        <authorList>
            <person name="Schachtman D."/>
        </authorList>
    </citation>
    <scope>NUCLEOTIDE SEQUENCE [LARGE SCALE GENOMIC DNA]</scope>
    <source>
        <strain evidence="20 21">2482</strain>
    </source>
</reference>
<dbReference type="GO" id="GO:0005737">
    <property type="term" value="C:cytoplasm"/>
    <property type="evidence" value="ECO:0007669"/>
    <property type="project" value="UniProtKB-SubCell"/>
</dbReference>
<evidence type="ECO:0000256" key="6">
    <source>
        <dbReference type="ARBA" id="ARBA00012258"/>
    </source>
</evidence>
<evidence type="ECO:0000256" key="7">
    <source>
        <dbReference type="ARBA" id="ARBA00012914"/>
    </source>
</evidence>
<evidence type="ECO:0000256" key="1">
    <source>
        <dbReference type="ARBA" id="ARBA00001946"/>
    </source>
</evidence>
<dbReference type="InterPro" id="IPR005000">
    <property type="entry name" value="Aldolase/citrate-lyase_domain"/>
</dbReference>
<evidence type="ECO:0000256" key="11">
    <source>
        <dbReference type="ARBA" id="ARBA00022842"/>
    </source>
</evidence>
<evidence type="ECO:0000256" key="4">
    <source>
        <dbReference type="ARBA" id="ARBA00005549"/>
    </source>
</evidence>
<dbReference type="GO" id="GO:0008816">
    <property type="term" value="F:citryl-CoA lyase activity"/>
    <property type="evidence" value="ECO:0007669"/>
    <property type="project" value="UniProtKB-EC"/>
</dbReference>
<comment type="catalytic activity">
    <reaction evidence="16">
        <text>(3S)-citryl-CoA = oxaloacetate + acetyl-CoA</text>
        <dbReference type="Rhea" id="RHEA:20812"/>
        <dbReference type="ChEBI" id="CHEBI:16452"/>
        <dbReference type="ChEBI" id="CHEBI:57288"/>
        <dbReference type="ChEBI" id="CHEBI:57321"/>
        <dbReference type="EC" id="4.1.3.34"/>
    </reaction>
</comment>
<comment type="cofactor">
    <cofactor evidence="1">
        <name>Mg(2+)</name>
        <dbReference type="ChEBI" id="CHEBI:18420"/>
    </cofactor>
</comment>
<feature type="binding site" evidence="17">
    <location>
        <position position="67"/>
    </location>
    <ligand>
        <name>substrate</name>
    </ligand>
</feature>
<dbReference type="EC" id="4.1.3.6" evidence="7"/>
<accession>A0A561CMG5</accession>
<dbReference type="GO" id="GO:0009346">
    <property type="term" value="C:ATP-independent citrate lyase complex"/>
    <property type="evidence" value="ECO:0007669"/>
    <property type="project" value="InterPro"/>
</dbReference>
<dbReference type="AlphaFoldDB" id="A0A561CMG5"/>
<feature type="domain" description="HpcH/HpaI aldolase/citrate lyase" evidence="19">
    <location>
        <begin position="6"/>
        <end position="225"/>
    </location>
</feature>
<comment type="function">
    <text evidence="2">Represents a citryl-ACP lyase.</text>
</comment>
<evidence type="ECO:0000256" key="18">
    <source>
        <dbReference type="PIRSR" id="PIRSR015582-2"/>
    </source>
</evidence>
<dbReference type="GO" id="GO:0000287">
    <property type="term" value="F:magnesium ion binding"/>
    <property type="evidence" value="ECO:0007669"/>
    <property type="project" value="TreeGrafter"/>
</dbReference>
<evidence type="ECO:0000259" key="19">
    <source>
        <dbReference type="Pfam" id="PF03328"/>
    </source>
</evidence>
<evidence type="ECO:0000313" key="21">
    <source>
        <dbReference type="Proteomes" id="UP000319671"/>
    </source>
</evidence>
<keyword evidence="9" id="KW-0963">Cytoplasm</keyword>
<dbReference type="GO" id="GO:0008815">
    <property type="term" value="F:citrate (pro-3S)-lyase activity"/>
    <property type="evidence" value="ECO:0007669"/>
    <property type="project" value="UniProtKB-EC"/>
</dbReference>
<dbReference type="Proteomes" id="UP000319671">
    <property type="component" value="Unassembled WGS sequence"/>
</dbReference>
<evidence type="ECO:0000256" key="3">
    <source>
        <dbReference type="ARBA" id="ARBA00004496"/>
    </source>
</evidence>
<keyword evidence="21" id="KW-1185">Reference proteome</keyword>
<dbReference type="GO" id="GO:0006107">
    <property type="term" value="P:oxaloacetate metabolic process"/>
    <property type="evidence" value="ECO:0007669"/>
    <property type="project" value="TreeGrafter"/>
</dbReference>
<evidence type="ECO:0000256" key="17">
    <source>
        <dbReference type="PIRSR" id="PIRSR015582-1"/>
    </source>
</evidence>
<evidence type="ECO:0000256" key="9">
    <source>
        <dbReference type="ARBA" id="ARBA00022490"/>
    </source>
</evidence>
<gene>
    <name evidence="20" type="ORF">FB550_11716</name>
</gene>
<comment type="subunit">
    <text evidence="5">Oligomer with a subunit composition of (alpha,beta,gamma)6.</text>
</comment>
<keyword evidence="10 18" id="KW-0479">Metal-binding</keyword>
<evidence type="ECO:0000256" key="5">
    <source>
        <dbReference type="ARBA" id="ARBA00011382"/>
    </source>
</evidence>
<dbReference type="InterPro" id="IPR015813">
    <property type="entry name" value="Pyrv/PenolPyrv_kinase-like_dom"/>
</dbReference>
<evidence type="ECO:0000256" key="12">
    <source>
        <dbReference type="ARBA" id="ARBA00023239"/>
    </source>
</evidence>
<dbReference type="GO" id="GO:0006084">
    <property type="term" value="P:acetyl-CoA metabolic process"/>
    <property type="evidence" value="ECO:0007669"/>
    <property type="project" value="InterPro"/>
</dbReference>
<comment type="caution">
    <text evidence="20">The sequence shown here is derived from an EMBL/GenBank/DDBJ whole genome shotgun (WGS) entry which is preliminary data.</text>
</comment>
<evidence type="ECO:0000256" key="14">
    <source>
        <dbReference type="ARBA" id="ARBA00032495"/>
    </source>
</evidence>
<comment type="subcellular location">
    <subcellularLocation>
        <location evidence="3">Cytoplasm</location>
    </subcellularLocation>
</comment>
<keyword evidence="11 18" id="KW-0460">Magnesium</keyword>
<evidence type="ECO:0000256" key="13">
    <source>
        <dbReference type="ARBA" id="ARBA00030255"/>
    </source>
</evidence>
<keyword evidence="12 20" id="KW-0456">Lyase</keyword>
<organism evidence="20 21">
    <name type="scientific">Neobacillus bataviensis</name>
    <dbReference type="NCBI Taxonomy" id="220685"/>
    <lineage>
        <taxon>Bacteria</taxon>
        <taxon>Bacillati</taxon>
        <taxon>Bacillota</taxon>
        <taxon>Bacilli</taxon>
        <taxon>Bacillales</taxon>
        <taxon>Bacillaceae</taxon>
        <taxon>Neobacillus</taxon>
    </lineage>
</organism>
<proteinExistence type="inferred from homology"/>
<feature type="binding site" evidence="18">
    <location>
        <position position="157"/>
    </location>
    <ligand>
        <name>Mg(2+)</name>
        <dbReference type="ChEBI" id="CHEBI:18420"/>
    </ligand>
</feature>
<protein>
    <recommendedName>
        <fullName evidence="8">Citrate lyase subunit beta</fullName>
        <ecNumber evidence="6">4.1.3.34</ecNumber>
        <ecNumber evidence="7">4.1.3.6</ecNumber>
    </recommendedName>
    <alternativeName>
        <fullName evidence="13">Citrate (pro-3S)-lyase subunit beta</fullName>
    </alternativeName>
    <alternativeName>
        <fullName evidence="14">Citryl-CoA lyase subunit</fullName>
    </alternativeName>
</protein>
<dbReference type="EC" id="4.1.3.34" evidence="6"/>
<dbReference type="SUPFAM" id="SSF51621">
    <property type="entry name" value="Phosphoenolpyruvate/pyruvate domain"/>
    <property type="match status" value="1"/>
</dbReference>
<dbReference type="RefSeq" id="WP_144567750.1">
    <property type="nucleotide sequence ID" value="NZ_VIVN01000017.1"/>
</dbReference>
<evidence type="ECO:0000256" key="10">
    <source>
        <dbReference type="ARBA" id="ARBA00022723"/>
    </source>
</evidence>
<evidence type="ECO:0000256" key="2">
    <source>
        <dbReference type="ARBA" id="ARBA00003671"/>
    </source>
</evidence>
<comment type="catalytic activity">
    <reaction evidence="15">
        <text>citrate = oxaloacetate + acetate</text>
        <dbReference type="Rhea" id="RHEA:10760"/>
        <dbReference type="ChEBI" id="CHEBI:16452"/>
        <dbReference type="ChEBI" id="CHEBI:16947"/>
        <dbReference type="ChEBI" id="CHEBI:30089"/>
        <dbReference type="EC" id="4.1.3.6"/>
    </reaction>
</comment>
<dbReference type="PANTHER" id="PTHR32308:SF10">
    <property type="entry name" value="CITRATE LYASE SUBUNIT BETA"/>
    <property type="match status" value="1"/>
</dbReference>
<comment type="similarity">
    <text evidence="4">Belongs to the HpcH/HpaI aldolase family. Citrate lyase beta subunit subfamily.</text>
</comment>
<feature type="binding site" evidence="17">
    <location>
        <position position="130"/>
    </location>
    <ligand>
        <name>substrate</name>
    </ligand>
</feature>
<dbReference type="Pfam" id="PF03328">
    <property type="entry name" value="HpcH_HpaI"/>
    <property type="match status" value="1"/>
</dbReference>
<dbReference type="FunFam" id="3.20.20.60:FF:000008">
    <property type="entry name" value="Citrate (Pro-3S)-lyase subunit beta"/>
    <property type="match status" value="1"/>
</dbReference>
<sequence length="300" mass="33206">MNRLRRSMLYVPGNNPGMIRDANIYGADSIMFDLEDSVSLHEKDSARLLVYEALKTMDYGRTEILVRVNGLDTPYGKDDFEAIVRAKPDAIRLPKTEKPEDVEEADQLITQIERAAGMVSGTIKLMAAIESALGVLNAYKIATASKRLIGIAIGAEDFVTDLKTTRSKEGIELLAARSQILFAARAAGIDALDTVFSDVDDEEGFIQEVKLIKQLGFDGKSLINPRQINLVHELYSPTETEIKKSITIIEAAKEAERKGSGVISLNGKMIDKPIIERAYRVLEQAKAVNRVCVEEMLQYV</sequence>
<evidence type="ECO:0000256" key="8">
    <source>
        <dbReference type="ARBA" id="ARBA00015712"/>
    </source>
</evidence>
<name>A0A561CMG5_9BACI</name>
<dbReference type="EMBL" id="VIVN01000017">
    <property type="protein sequence ID" value="TWD92463.1"/>
    <property type="molecule type" value="Genomic_DNA"/>
</dbReference>
<feature type="binding site" evidence="18">
    <location>
        <position position="130"/>
    </location>
    <ligand>
        <name>Mg(2+)</name>
        <dbReference type="ChEBI" id="CHEBI:18420"/>
    </ligand>
</feature>
<evidence type="ECO:0000256" key="16">
    <source>
        <dbReference type="ARBA" id="ARBA00049110"/>
    </source>
</evidence>
<evidence type="ECO:0000313" key="20">
    <source>
        <dbReference type="EMBL" id="TWD92463.1"/>
    </source>
</evidence>
<dbReference type="NCBIfam" id="TIGR01588">
    <property type="entry name" value="citE"/>
    <property type="match status" value="1"/>
</dbReference>